<name>A0A6N2ZR53_9FIRM</name>
<organism evidence="1">
    <name type="scientific">Veillonella ratti</name>
    <dbReference type="NCBI Taxonomy" id="103892"/>
    <lineage>
        <taxon>Bacteria</taxon>
        <taxon>Bacillati</taxon>
        <taxon>Bacillota</taxon>
        <taxon>Negativicutes</taxon>
        <taxon>Veillonellales</taxon>
        <taxon>Veillonellaceae</taxon>
        <taxon>Veillonella</taxon>
    </lineage>
</organism>
<sequence>MKHAYVILTAMNENKLKEYRMKVFLRLLHKFM</sequence>
<dbReference type="EMBL" id="CACRUX010000017">
    <property type="protein sequence ID" value="VYT80378.1"/>
    <property type="molecule type" value="Genomic_DNA"/>
</dbReference>
<accession>A0A6N2ZR53</accession>
<evidence type="ECO:0000313" key="1">
    <source>
        <dbReference type="EMBL" id="VYT80378.1"/>
    </source>
</evidence>
<proteinExistence type="predicted"/>
<dbReference type="AlphaFoldDB" id="A0A6N2ZR53"/>
<reference evidence="1" key="1">
    <citation type="submission" date="2019-11" db="EMBL/GenBank/DDBJ databases">
        <authorList>
            <person name="Feng L."/>
        </authorList>
    </citation>
    <scope>NUCLEOTIDE SEQUENCE</scope>
    <source>
        <strain evidence="1">VrattiLFYP33</strain>
    </source>
</reference>
<gene>
    <name evidence="1" type="ORF">VRLFYP33_00037</name>
</gene>
<protein>
    <submittedName>
        <fullName evidence="1">Uncharacterized protein</fullName>
    </submittedName>
</protein>